<dbReference type="OrthoDB" id="1267792at2"/>
<dbReference type="Proteomes" id="UP000286246">
    <property type="component" value="Unassembled WGS sequence"/>
</dbReference>
<organism evidence="1 2">
    <name type="scientific">Sphingobacterium detergens</name>
    <dbReference type="NCBI Taxonomy" id="1145106"/>
    <lineage>
        <taxon>Bacteria</taxon>
        <taxon>Pseudomonadati</taxon>
        <taxon>Bacteroidota</taxon>
        <taxon>Sphingobacteriia</taxon>
        <taxon>Sphingobacteriales</taxon>
        <taxon>Sphingobacteriaceae</taxon>
        <taxon>Sphingobacterium</taxon>
    </lineage>
</organism>
<comment type="caution">
    <text evidence="1">The sequence shown here is derived from an EMBL/GenBank/DDBJ whole genome shotgun (WGS) entry which is preliminary data.</text>
</comment>
<gene>
    <name evidence="1" type="ORF">DFQ12_0056</name>
</gene>
<reference evidence="1 2" key="1">
    <citation type="submission" date="2018-09" db="EMBL/GenBank/DDBJ databases">
        <title>Genomic Encyclopedia of Type Strains, Phase III (KMG-III): the genomes of soil and plant-associated and newly described type strains.</title>
        <authorList>
            <person name="Whitman W."/>
        </authorList>
    </citation>
    <scope>NUCLEOTIDE SEQUENCE [LARGE SCALE GENOMIC DNA]</scope>
    <source>
        <strain evidence="1 2">CECT 7938</strain>
    </source>
</reference>
<sequence>MEKKLLYIVCSLLFFNYFKKDARVNYVYAKQDLNGTTDANKLISDTVLVKIADNIALKWNKKSNSLIKDSNYHNYLKNKNTLRLIAESIASTTDLGVLVCSKKKGHLKVGDVAFLYLLENRKFYLFQCLKIQFDVLDKDCKIPRSLLDYIDKNRHTVGKKVSECMI</sequence>
<evidence type="ECO:0000313" key="1">
    <source>
        <dbReference type="EMBL" id="RKE55227.1"/>
    </source>
</evidence>
<proteinExistence type="predicted"/>
<name>A0A420BEV1_SPHD1</name>
<dbReference type="AlphaFoldDB" id="A0A420BEV1"/>
<evidence type="ECO:0000313" key="2">
    <source>
        <dbReference type="Proteomes" id="UP000286246"/>
    </source>
</evidence>
<protein>
    <submittedName>
        <fullName evidence="1">Uncharacterized protein</fullName>
    </submittedName>
</protein>
<keyword evidence="2" id="KW-1185">Reference proteome</keyword>
<accession>A0A420BEV1</accession>
<dbReference type="RefSeq" id="WP_120257037.1">
    <property type="nucleotide sequence ID" value="NZ_RAPY01000001.1"/>
</dbReference>
<dbReference type="EMBL" id="RAPY01000001">
    <property type="protein sequence ID" value="RKE55227.1"/>
    <property type="molecule type" value="Genomic_DNA"/>
</dbReference>